<evidence type="ECO:0000313" key="2">
    <source>
        <dbReference type="EMBL" id="BBO70717.1"/>
    </source>
</evidence>
<dbReference type="InterPro" id="IPR001387">
    <property type="entry name" value="Cro/C1-type_HTH"/>
</dbReference>
<proteinExistence type="predicted"/>
<keyword evidence="3" id="KW-1185">Reference proteome</keyword>
<sequence>MRIFENIIRRIIERSGLKLNTISKSSGISHTYLTKLVNDHINRPGKDKIASIMLALNHSIDEINTVLAGYDYQALDEPDIPEILENNRKRKIQGNTLSLYDDIHVKLLLSPMERMGGTKILVKEAPSVLFMPDEFYLGYKPGADPADPPDKNFHRAFTRALFRERKAIFKKSCDAGARFETFICRDCLEDYVKKAMAAGKGGQQELVLRFFANAAAAIRATPDQHRTWIMERCPWFDYMIQGDDREDPKVFFFGKKKHDYGASSQQINLQGFTSDSSSMIELFRNETRLCRSAIDPQLEQNYPQNLIGYFKNLFAPYGCDRKFESFMERPDLAGPVAMEGVHRPGSI</sequence>
<evidence type="ECO:0000313" key="3">
    <source>
        <dbReference type="Proteomes" id="UP000427906"/>
    </source>
</evidence>
<evidence type="ECO:0000259" key="1">
    <source>
        <dbReference type="PROSITE" id="PS50943"/>
    </source>
</evidence>
<dbReference type="SMART" id="SM00530">
    <property type="entry name" value="HTH_XRE"/>
    <property type="match status" value="1"/>
</dbReference>
<dbReference type="RefSeq" id="WP_155318647.1">
    <property type="nucleotide sequence ID" value="NZ_AP021874.1"/>
</dbReference>
<dbReference type="CDD" id="cd00093">
    <property type="entry name" value="HTH_XRE"/>
    <property type="match status" value="1"/>
</dbReference>
<protein>
    <recommendedName>
        <fullName evidence="1">HTH cro/C1-type domain-containing protein</fullName>
    </recommendedName>
</protein>
<dbReference type="Gene3D" id="1.10.260.40">
    <property type="entry name" value="lambda repressor-like DNA-binding domains"/>
    <property type="match status" value="1"/>
</dbReference>
<name>A0A5K7Z1R9_9BACT</name>
<dbReference type="KEGG" id="dalk:DSCA_46470"/>
<dbReference type="EMBL" id="AP021874">
    <property type="protein sequence ID" value="BBO70717.1"/>
    <property type="molecule type" value="Genomic_DNA"/>
</dbReference>
<feature type="domain" description="HTH cro/C1-type" evidence="1">
    <location>
        <begin position="8"/>
        <end position="63"/>
    </location>
</feature>
<dbReference type="PROSITE" id="PS50943">
    <property type="entry name" value="HTH_CROC1"/>
    <property type="match status" value="1"/>
</dbReference>
<dbReference type="GO" id="GO:0003677">
    <property type="term" value="F:DNA binding"/>
    <property type="evidence" value="ECO:0007669"/>
    <property type="project" value="InterPro"/>
</dbReference>
<reference evidence="2 3" key="1">
    <citation type="submission" date="2019-11" db="EMBL/GenBank/DDBJ databases">
        <title>Comparative genomics of hydrocarbon-degrading Desulfosarcina strains.</title>
        <authorList>
            <person name="Watanabe M."/>
            <person name="Kojima H."/>
            <person name="Fukui M."/>
        </authorList>
    </citation>
    <scope>NUCLEOTIDE SEQUENCE [LARGE SCALE GENOMIC DNA]</scope>
    <source>
        <strain evidence="2 3">PL12</strain>
    </source>
</reference>
<dbReference type="AlphaFoldDB" id="A0A5K7Z1R9"/>
<gene>
    <name evidence="2" type="ORF">DSCA_46470</name>
</gene>
<accession>A0A5K7Z1R9</accession>
<dbReference type="InterPro" id="IPR010982">
    <property type="entry name" value="Lambda_DNA-bd_dom_sf"/>
</dbReference>
<dbReference type="Proteomes" id="UP000427906">
    <property type="component" value="Chromosome"/>
</dbReference>
<organism evidence="2 3">
    <name type="scientific">Desulfosarcina alkanivorans</name>
    <dbReference type="NCBI Taxonomy" id="571177"/>
    <lineage>
        <taxon>Bacteria</taxon>
        <taxon>Pseudomonadati</taxon>
        <taxon>Thermodesulfobacteriota</taxon>
        <taxon>Desulfobacteria</taxon>
        <taxon>Desulfobacterales</taxon>
        <taxon>Desulfosarcinaceae</taxon>
        <taxon>Desulfosarcina</taxon>
    </lineage>
</organism>
<dbReference type="SUPFAM" id="SSF47413">
    <property type="entry name" value="lambda repressor-like DNA-binding domains"/>
    <property type="match status" value="1"/>
</dbReference>